<feature type="compositionally biased region" description="Basic and acidic residues" evidence="1">
    <location>
        <begin position="67"/>
        <end position="81"/>
    </location>
</feature>
<comment type="caution">
    <text evidence="2">The sequence shown here is derived from an EMBL/GenBank/DDBJ whole genome shotgun (WGS) entry which is preliminary data.</text>
</comment>
<dbReference type="AlphaFoldDB" id="A0A255H937"/>
<dbReference type="OrthoDB" id="9938749at2"/>
<dbReference type="Proteomes" id="UP000216311">
    <property type="component" value="Unassembled WGS sequence"/>
</dbReference>
<evidence type="ECO:0000313" key="3">
    <source>
        <dbReference type="Proteomes" id="UP000216311"/>
    </source>
</evidence>
<feature type="region of interest" description="Disordered" evidence="1">
    <location>
        <begin position="67"/>
        <end position="92"/>
    </location>
</feature>
<dbReference type="EMBL" id="NMVQ01000004">
    <property type="protein sequence ID" value="OYO24298.1"/>
    <property type="molecule type" value="Genomic_DNA"/>
</dbReference>
<sequence length="92" mass="10498">MFRTIRRLSLFLLGFVSGAWFVARGREKAKEYANQAPRAVARQVGRELVDTTVKVQARVAEVADAVREGAEQRREELRRTEYTPADHPSTRP</sequence>
<gene>
    <name evidence="2" type="ORF">CGZ93_04135</name>
</gene>
<evidence type="ECO:0000256" key="1">
    <source>
        <dbReference type="SAM" id="MobiDB-lite"/>
    </source>
</evidence>
<accession>A0A255H937</accession>
<organism evidence="2 3">
    <name type="scientific">Enemella dayhoffiae</name>
    <dbReference type="NCBI Taxonomy" id="2016507"/>
    <lineage>
        <taxon>Bacteria</taxon>
        <taxon>Bacillati</taxon>
        <taxon>Actinomycetota</taxon>
        <taxon>Actinomycetes</taxon>
        <taxon>Propionibacteriales</taxon>
        <taxon>Propionibacteriaceae</taxon>
        <taxon>Enemella</taxon>
    </lineage>
</organism>
<proteinExistence type="predicted"/>
<dbReference type="RefSeq" id="WP_094362887.1">
    <property type="nucleotide sequence ID" value="NZ_NMVQ01000004.1"/>
</dbReference>
<evidence type="ECO:0000313" key="2">
    <source>
        <dbReference type="EMBL" id="OYO24298.1"/>
    </source>
</evidence>
<keyword evidence="3" id="KW-1185">Reference proteome</keyword>
<name>A0A255H937_9ACTN</name>
<protein>
    <submittedName>
        <fullName evidence="2">Uncharacterized protein</fullName>
    </submittedName>
</protein>
<reference evidence="2" key="1">
    <citation type="submission" date="2017-07" db="EMBL/GenBank/DDBJ databases">
        <title>Draft whole genome sequences of clinical Proprionibacteriaceae strains.</title>
        <authorList>
            <person name="Bernier A.-M."/>
            <person name="Bernard K."/>
            <person name="Domingo M.-C."/>
        </authorList>
    </citation>
    <scope>NUCLEOTIDE SEQUENCE [LARGE SCALE GENOMIC DNA]</scope>
    <source>
        <strain evidence="2">NML 130396</strain>
    </source>
</reference>